<name>A0A5M9MR10_9EURO</name>
<proteinExistence type="predicted"/>
<dbReference type="Proteomes" id="UP000324241">
    <property type="component" value="Unassembled WGS sequence"/>
</dbReference>
<dbReference type="OrthoDB" id="10260248at2759"/>
<evidence type="ECO:0000313" key="4">
    <source>
        <dbReference type="Proteomes" id="UP000324241"/>
    </source>
</evidence>
<reference evidence="3 4" key="1">
    <citation type="submission" date="2019-08" db="EMBL/GenBank/DDBJ databases">
        <title>The genome sequence of a newly discovered highly antifungal drug resistant Aspergillus species, Aspergillus tanneri NIH 1004.</title>
        <authorList>
            <person name="Mounaud S."/>
            <person name="Singh I."/>
            <person name="Joardar V."/>
            <person name="Pakala S."/>
            <person name="Pakala S."/>
            <person name="Venepally P."/>
            <person name="Chung J.K."/>
            <person name="Losada L."/>
            <person name="Nierman W.C."/>
        </authorList>
    </citation>
    <scope>NUCLEOTIDE SEQUENCE [LARGE SCALE GENOMIC DNA]</scope>
    <source>
        <strain evidence="3 4">NIH1004</strain>
    </source>
</reference>
<evidence type="ECO:0000313" key="3">
    <source>
        <dbReference type="EMBL" id="KAA8649505.1"/>
    </source>
</evidence>
<evidence type="ECO:0000256" key="1">
    <source>
        <dbReference type="SAM" id="SignalP"/>
    </source>
</evidence>
<dbReference type="EMBL" id="QUQM01000001">
    <property type="protein sequence ID" value="KAA8649505.1"/>
    <property type="molecule type" value="Genomic_DNA"/>
</dbReference>
<dbReference type="Pfam" id="PF12849">
    <property type="entry name" value="PBP_like_2"/>
    <property type="match status" value="1"/>
</dbReference>
<dbReference type="PANTHER" id="PTHR37945">
    <property type="entry name" value="EXTRACELLULAR TUNGSTATE BINDING PROTEIN"/>
    <property type="match status" value="1"/>
</dbReference>
<dbReference type="RefSeq" id="XP_033428866.1">
    <property type="nucleotide sequence ID" value="XM_033566871.1"/>
</dbReference>
<dbReference type="InterPro" id="IPR024370">
    <property type="entry name" value="PBP_domain"/>
</dbReference>
<accession>A0A5M9MR10</accession>
<gene>
    <name evidence="3" type="ORF">ATNIH1004_002176</name>
</gene>
<sequence length="322" mass="36448">MRHGIFFLLNLFAGLAVANSDALADSFINSKIKDCDDPKVFRVGWVKGDTTQTINNLKEHKIDIGITYHQVAEQNAIGGGFAKGCNYERDDKEDHKKCYQKPCFDSCTNPVERPCSTFTDHFYLVGPKENPAKIDPSKDDITTTFRKIYEAGERGEVRFLTRFDKSATNIKDSEMWIGIGQVPWAQVYSDWYHQYIAFPVEALTEAIKQGEYTITDRGTFLTLMSSSKDLTDNTTIYRKGENCGDPLLNPADIIVSGQPLDSHKPYMDDFVRWVHDSDGQAVIRNYIKPPQKYCFYNGFDLDLKGNCTWDLDAPDIVVGDGL</sequence>
<dbReference type="Gene3D" id="3.40.190.10">
    <property type="entry name" value="Periplasmic binding protein-like II"/>
    <property type="match status" value="2"/>
</dbReference>
<keyword evidence="1" id="KW-0732">Signal</keyword>
<feature type="domain" description="PBP" evidence="2">
    <location>
        <begin position="119"/>
        <end position="274"/>
    </location>
</feature>
<protein>
    <recommendedName>
        <fullName evidence="2">PBP domain-containing protein</fullName>
    </recommendedName>
</protein>
<dbReference type="InterPro" id="IPR052738">
    <property type="entry name" value="ABC-Tungstate_binding"/>
</dbReference>
<evidence type="ECO:0000259" key="2">
    <source>
        <dbReference type="Pfam" id="PF12849"/>
    </source>
</evidence>
<comment type="caution">
    <text evidence="3">The sequence shown here is derived from an EMBL/GenBank/DDBJ whole genome shotgun (WGS) entry which is preliminary data.</text>
</comment>
<dbReference type="AlphaFoldDB" id="A0A5M9MR10"/>
<dbReference type="PANTHER" id="PTHR37945:SF1">
    <property type="entry name" value="EXTRACELLULAR TUNGSTATE BINDING PROTEIN"/>
    <property type="match status" value="1"/>
</dbReference>
<organism evidence="3 4">
    <name type="scientific">Aspergillus tanneri</name>
    <dbReference type="NCBI Taxonomy" id="1220188"/>
    <lineage>
        <taxon>Eukaryota</taxon>
        <taxon>Fungi</taxon>
        <taxon>Dikarya</taxon>
        <taxon>Ascomycota</taxon>
        <taxon>Pezizomycotina</taxon>
        <taxon>Eurotiomycetes</taxon>
        <taxon>Eurotiomycetidae</taxon>
        <taxon>Eurotiales</taxon>
        <taxon>Aspergillaceae</taxon>
        <taxon>Aspergillus</taxon>
        <taxon>Aspergillus subgen. Circumdati</taxon>
    </lineage>
</organism>
<feature type="chain" id="PRO_5024456542" description="PBP domain-containing protein" evidence="1">
    <location>
        <begin position="19"/>
        <end position="322"/>
    </location>
</feature>
<dbReference type="VEuPathDB" id="FungiDB:EYZ11_010846"/>
<feature type="signal peptide" evidence="1">
    <location>
        <begin position="1"/>
        <end position="18"/>
    </location>
</feature>
<dbReference type="GeneID" id="54324878"/>